<keyword evidence="4" id="KW-0808">Transferase</keyword>
<evidence type="ECO:0000256" key="2">
    <source>
        <dbReference type="ARBA" id="ARBA00011900"/>
    </source>
</evidence>
<dbReference type="GO" id="GO:0003677">
    <property type="term" value="F:DNA binding"/>
    <property type="evidence" value="ECO:0007669"/>
    <property type="project" value="InterPro"/>
</dbReference>
<name>A0A1S9ZPB5_9GAMM</name>
<dbReference type="Proteomes" id="UP000190322">
    <property type="component" value="Unassembled WGS sequence"/>
</dbReference>
<dbReference type="GO" id="GO:0009007">
    <property type="term" value="F:site-specific DNA-methyltransferase (adenine-specific) activity"/>
    <property type="evidence" value="ECO:0007669"/>
    <property type="project" value="UniProtKB-EC"/>
</dbReference>
<dbReference type="Gene3D" id="3.40.50.150">
    <property type="entry name" value="Vaccinia Virus protein VP39"/>
    <property type="match status" value="1"/>
</dbReference>
<dbReference type="PIRSF" id="PIRSF015855">
    <property type="entry name" value="TypeIII_Mtase_mKpnI"/>
    <property type="match status" value="1"/>
</dbReference>
<comment type="catalytic activity">
    <reaction evidence="6">
        <text>a 2'-deoxyadenosine in DNA + S-adenosyl-L-methionine = an N(6)-methyl-2'-deoxyadenosine in DNA + S-adenosyl-L-homocysteine + H(+)</text>
        <dbReference type="Rhea" id="RHEA:15197"/>
        <dbReference type="Rhea" id="RHEA-COMP:12418"/>
        <dbReference type="Rhea" id="RHEA-COMP:12419"/>
        <dbReference type="ChEBI" id="CHEBI:15378"/>
        <dbReference type="ChEBI" id="CHEBI:57856"/>
        <dbReference type="ChEBI" id="CHEBI:59789"/>
        <dbReference type="ChEBI" id="CHEBI:90615"/>
        <dbReference type="ChEBI" id="CHEBI:90616"/>
        <dbReference type="EC" id="2.1.1.72"/>
    </reaction>
</comment>
<feature type="non-terminal residue" evidence="8">
    <location>
        <position position="1"/>
    </location>
</feature>
<evidence type="ECO:0000256" key="1">
    <source>
        <dbReference type="ARBA" id="ARBA00006594"/>
    </source>
</evidence>
<dbReference type="InterPro" id="IPR029063">
    <property type="entry name" value="SAM-dependent_MTases_sf"/>
</dbReference>
<dbReference type="InterPro" id="IPR002295">
    <property type="entry name" value="N4/N6-MTase_EcoPI_Mod-like"/>
</dbReference>
<organism evidence="8 9">
    <name type="scientific">Moraxella canis</name>
    <dbReference type="NCBI Taxonomy" id="90239"/>
    <lineage>
        <taxon>Bacteria</taxon>
        <taxon>Pseudomonadati</taxon>
        <taxon>Pseudomonadota</taxon>
        <taxon>Gammaproteobacteria</taxon>
        <taxon>Moraxellales</taxon>
        <taxon>Moraxellaceae</taxon>
        <taxon>Moraxella</taxon>
    </lineage>
</organism>
<keyword evidence="8" id="KW-0540">Nuclease</keyword>
<feature type="domain" description="DNA methylase N-4/N-6" evidence="7">
    <location>
        <begin position="49"/>
        <end position="361"/>
    </location>
</feature>
<proteinExistence type="inferred from homology"/>
<dbReference type="InterPro" id="IPR002052">
    <property type="entry name" value="DNA_methylase_N6_adenine_CS"/>
</dbReference>
<dbReference type="PANTHER" id="PTHR13370:SF3">
    <property type="entry name" value="TRNA (GUANINE(10)-N2)-METHYLTRANSFERASE HOMOLOG"/>
    <property type="match status" value="1"/>
</dbReference>
<accession>A0A1S9ZPB5</accession>
<keyword evidence="8" id="KW-0378">Hydrolase</keyword>
<evidence type="ECO:0000259" key="7">
    <source>
        <dbReference type="Pfam" id="PF01555"/>
    </source>
</evidence>
<comment type="similarity">
    <text evidence="1">Belongs to the N(4)/N(6)-methyltransferase family.</text>
</comment>
<dbReference type="AlphaFoldDB" id="A0A1S9ZPB5"/>
<evidence type="ECO:0000256" key="3">
    <source>
        <dbReference type="ARBA" id="ARBA00022603"/>
    </source>
</evidence>
<evidence type="ECO:0000256" key="5">
    <source>
        <dbReference type="ARBA" id="ARBA00022691"/>
    </source>
</evidence>
<keyword evidence="8" id="KW-0255">Endonuclease</keyword>
<dbReference type="RefSeq" id="WP_167366895.1">
    <property type="nucleotide sequence ID" value="NZ_MUXT01000001.1"/>
</dbReference>
<evidence type="ECO:0000313" key="8">
    <source>
        <dbReference type="EMBL" id="OOR85306.1"/>
    </source>
</evidence>
<dbReference type="InterPro" id="IPR002941">
    <property type="entry name" value="DNA_methylase_N4/N6"/>
</dbReference>
<dbReference type="GO" id="GO:0008170">
    <property type="term" value="F:N-methyltransferase activity"/>
    <property type="evidence" value="ECO:0007669"/>
    <property type="project" value="InterPro"/>
</dbReference>
<dbReference type="EMBL" id="MUXT01000001">
    <property type="protein sequence ID" value="OOR85306.1"/>
    <property type="molecule type" value="Genomic_DNA"/>
</dbReference>
<dbReference type="Pfam" id="PF01555">
    <property type="entry name" value="N6_N4_Mtase"/>
    <property type="match status" value="1"/>
</dbReference>
<evidence type="ECO:0000313" key="9">
    <source>
        <dbReference type="Proteomes" id="UP000190322"/>
    </source>
</evidence>
<sequence length="494" mass="56681">QPTNQPLSPDFLDNQAFFDKNGDLQQNLLIKGNNLLALHSLKERLAGKIKLIYIDPPYYFKEKKPHDTFNYNSNFKLSSWLVFMKNRLEIAKELLSKNGIILIHINEDGNAYLKILMNEIFEGENFVETYIWKNTDNPDSLSKKSRSSVEYIIAFEKKINKSISYIGKDTENGDAPLLHTGNNYKPLTFPAGSIKFKLADGKISKGKPDRVEIVNDFDIINGINAQEVTLIGEFVWSQETVYEEIKKGTYFLIKSHKFSIRFQRMESNSMAPEKYIDEIYLSKAIGVGTNEDATSHLKKLGLTFSNSKPESVVSFFIKAVTNPSDIVLDFFAGSGTTCTVAHKMGRRWIGIEQMDYIEDITKVRLQKVLDGEQGGISKAVNWQGGGSFVYLELKKYNQYFIDKILQAQTMGELDTVYNDMAKNAFFKFWFDKDDFQKQYKKDADDKQISLDERKVILIKVMDENQLYLNYADMDDTRFNVSDDDKALSKAFYGE</sequence>
<dbReference type="SUPFAM" id="SSF53335">
    <property type="entry name" value="S-adenosyl-L-methionine-dependent methyltransferases"/>
    <property type="match status" value="1"/>
</dbReference>
<dbReference type="EC" id="2.1.1.72" evidence="2"/>
<keyword evidence="5" id="KW-0949">S-adenosyl-L-methionine</keyword>
<keyword evidence="3" id="KW-0489">Methyltransferase</keyword>
<dbReference type="PRINTS" id="PR00506">
    <property type="entry name" value="D21N6MTFRASE"/>
</dbReference>
<protein>
    <recommendedName>
        <fullName evidence="2">site-specific DNA-methyltransferase (adenine-specific)</fullName>
        <ecNumber evidence="2">2.1.1.72</ecNumber>
    </recommendedName>
</protein>
<evidence type="ECO:0000256" key="6">
    <source>
        <dbReference type="ARBA" id="ARBA00047942"/>
    </source>
</evidence>
<dbReference type="GO" id="GO:0032259">
    <property type="term" value="P:methylation"/>
    <property type="evidence" value="ECO:0007669"/>
    <property type="project" value="UniProtKB-KW"/>
</dbReference>
<dbReference type="GO" id="GO:0004519">
    <property type="term" value="F:endonuclease activity"/>
    <property type="evidence" value="ECO:0007669"/>
    <property type="project" value="UniProtKB-KW"/>
</dbReference>
<evidence type="ECO:0000256" key="4">
    <source>
        <dbReference type="ARBA" id="ARBA00022679"/>
    </source>
</evidence>
<dbReference type="GO" id="GO:0005737">
    <property type="term" value="C:cytoplasm"/>
    <property type="evidence" value="ECO:0007669"/>
    <property type="project" value="TreeGrafter"/>
</dbReference>
<comment type="caution">
    <text evidence="8">The sequence shown here is derived from an EMBL/GenBank/DDBJ whole genome shotgun (WGS) entry which is preliminary data.</text>
</comment>
<dbReference type="PANTHER" id="PTHR13370">
    <property type="entry name" value="RNA METHYLASE-RELATED"/>
    <property type="match status" value="1"/>
</dbReference>
<reference evidence="8 9" key="1">
    <citation type="submission" date="2017-02" db="EMBL/GenBank/DDBJ databases">
        <title>Draft genome sequence of Moraxella canis CCUG 8415A type strain.</title>
        <authorList>
            <person name="Engstrom-Jakobsson H."/>
            <person name="Salva-Serra F."/>
            <person name="Thorell K."/>
            <person name="Gonzales-Siles L."/>
            <person name="Karlsson R."/>
            <person name="Boulund F."/>
            <person name="Engstrand L."/>
            <person name="Moore E."/>
        </authorList>
    </citation>
    <scope>NUCLEOTIDE SEQUENCE [LARGE SCALE GENOMIC DNA]</scope>
    <source>
        <strain evidence="8 9">CCUG 8415A</strain>
    </source>
</reference>
<gene>
    <name evidence="8" type="ORF">B0180_00450</name>
</gene>
<dbReference type="PROSITE" id="PS00092">
    <property type="entry name" value="N6_MTASE"/>
    <property type="match status" value="1"/>
</dbReference>